<keyword evidence="1" id="KW-0808">Transferase</keyword>
<gene>
    <name evidence="1" type="ORF">PQR62_07300</name>
</gene>
<accession>A0ABW9A5A1</accession>
<dbReference type="PANTHER" id="PTHR34180">
    <property type="entry name" value="PEPTIDASE C45"/>
    <property type="match status" value="1"/>
</dbReference>
<dbReference type="EMBL" id="JAQQFM010000003">
    <property type="protein sequence ID" value="MFL9924063.1"/>
    <property type="molecule type" value="Genomic_DNA"/>
</dbReference>
<sequence>MSTITQFPFVSVSGTPHERGVQYGQQAAERVRGSIGLYGQTLVRLGYSEQARNQLIDFFAKQIGDYAPHYIDEMRGIAKGANVDFADIVMINARTEVLAKARAEKVAAVDKEAGDGCTGALILPERSASGNLIHGQNWDWRAECADTSIVLRVRNDNGPDFMTFVEAGGLARSGFNSAGVSITANYLESDRDFTQLGVPLSLIRRKVLEQDIFSLAMKAVATTPKSCSNNIMLGMAEGFGIDFECTTNEAFPLYPGDDGLIVHANHWVSQVARTKLLDLGIANSPDSHYRDWRVRKLLNEAGPKLGRQQLKDAFFDNFGLPYSVCRPPRPGSHDNLSATVAMVIMEPAAREMEVAPLPALNRVFTRYSLDHAPQVLLA</sequence>
<name>A0ABW9A5A1_9BURK</name>
<dbReference type="InterPro" id="IPR047794">
    <property type="entry name" value="C45_proenzyme-like"/>
</dbReference>
<organism evidence="1 2">
    <name type="scientific">Herbaspirillum lusitanum</name>
    <dbReference type="NCBI Taxonomy" id="213312"/>
    <lineage>
        <taxon>Bacteria</taxon>
        <taxon>Pseudomonadati</taxon>
        <taxon>Pseudomonadota</taxon>
        <taxon>Betaproteobacteria</taxon>
        <taxon>Burkholderiales</taxon>
        <taxon>Oxalobacteraceae</taxon>
        <taxon>Herbaspirillum</taxon>
    </lineage>
</organism>
<dbReference type="NCBIfam" id="NF040521">
    <property type="entry name" value="C45_proenzyme"/>
    <property type="match status" value="1"/>
</dbReference>
<dbReference type="RefSeq" id="WP_408156318.1">
    <property type="nucleotide sequence ID" value="NZ_JAQQFM010000003.1"/>
</dbReference>
<dbReference type="Gene3D" id="3.60.60.10">
    <property type="entry name" value="Penicillin V Acylase, Chain A"/>
    <property type="match status" value="1"/>
</dbReference>
<dbReference type="Gene3D" id="1.10.10.2120">
    <property type="match status" value="1"/>
</dbReference>
<dbReference type="GO" id="GO:0016746">
    <property type="term" value="F:acyltransferase activity"/>
    <property type="evidence" value="ECO:0007669"/>
    <property type="project" value="UniProtKB-KW"/>
</dbReference>
<reference evidence="1 2" key="1">
    <citation type="journal article" date="2024" name="Chem. Sci.">
        <title>Discovery of megapolipeptins by genome mining of a Burkholderiales bacteria collection.</title>
        <authorList>
            <person name="Paulo B.S."/>
            <person name="Recchia M.J.J."/>
            <person name="Lee S."/>
            <person name="Fergusson C.H."/>
            <person name="Romanowski S.B."/>
            <person name="Hernandez A."/>
            <person name="Krull N."/>
            <person name="Liu D.Y."/>
            <person name="Cavanagh H."/>
            <person name="Bos A."/>
            <person name="Gray C.A."/>
            <person name="Murphy B.T."/>
            <person name="Linington R.G."/>
            <person name="Eustaquio A.S."/>
        </authorList>
    </citation>
    <scope>NUCLEOTIDE SEQUENCE [LARGE SCALE GENOMIC DNA]</scope>
    <source>
        <strain evidence="1 2">RL21-008-BIB-A</strain>
    </source>
</reference>
<dbReference type="Proteomes" id="UP001629246">
    <property type="component" value="Unassembled WGS sequence"/>
</dbReference>
<dbReference type="PANTHER" id="PTHR34180:SF1">
    <property type="entry name" value="BETA-ALANYL-DOPAMINE_CARCININE HYDROLASE"/>
    <property type="match status" value="1"/>
</dbReference>
<dbReference type="InterPro" id="IPR047801">
    <property type="entry name" value="Peptidase_C45"/>
</dbReference>
<evidence type="ECO:0000313" key="2">
    <source>
        <dbReference type="Proteomes" id="UP001629246"/>
    </source>
</evidence>
<evidence type="ECO:0000313" key="1">
    <source>
        <dbReference type="EMBL" id="MFL9924063.1"/>
    </source>
</evidence>
<protein>
    <submittedName>
        <fullName evidence="1">C45 family autoproteolytic acyltransferase/hydrolase</fullName>
    </submittedName>
</protein>
<comment type="caution">
    <text evidence="1">The sequence shown here is derived from an EMBL/GenBank/DDBJ whole genome shotgun (WGS) entry which is preliminary data.</text>
</comment>
<keyword evidence="2" id="KW-1185">Reference proteome</keyword>
<proteinExistence type="predicted"/>
<keyword evidence="1" id="KW-0012">Acyltransferase</keyword>